<dbReference type="RefSeq" id="WP_341986518.1">
    <property type="nucleotide sequence ID" value="NZ_JBBYHY010000001.1"/>
</dbReference>
<gene>
    <name evidence="3" type="ORF">AAE039_01720</name>
</gene>
<sequence>MATMRWMAGLLAAVGTLSASGVSAAAAVDRDAWRADYAVLKAALQSDYAHLAWMASPESGVDLPTLDARAQRDLAEARNDAQATQALRSFLAGFHDGHLALLDRLDAGGTSQPPRAVDPRTLGPSAGCAALGVADEGRQDFSLPLETLPGYTPLDGQADPALRAGILALPEGRKVGVLRLHEFDALRYPGLCHALWPQLRHADSIGDMRSVLVNGWVAMIAGSLRRFQHDGVDAVLVDIGDNPGGDDSGDTLARLFTPRPVTSATLLVSQSAAGRPYLDEQYERLDDALRRHHPAATASRLLTAERASFDASRRALSLPACDLSWVWQTQQPWNGGQCRRLVAAGTSGGPLPSQAVDTLDDFLIAHRLDWAQDLRAHWGAWDGPVYVITNGKTVSSAEMFAARMQDNRIARIVGIGSGGYGCGFMSGAPSRELPHSHLRMRIPDCVRLRADGTDEVAGIAPDLPITPRAGEGARARAQRLLETVAEDITRH</sequence>
<dbReference type="InterPro" id="IPR005151">
    <property type="entry name" value="Tail-specific_protease"/>
</dbReference>
<feature type="signal peptide" evidence="1">
    <location>
        <begin position="1"/>
        <end position="25"/>
    </location>
</feature>
<evidence type="ECO:0000256" key="1">
    <source>
        <dbReference type="SAM" id="SignalP"/>
    </source>
</evidence>
<feature type="chain" id="PRO_5046159913" evidence="1">
    <location>
        <begin position="26"/>
        <end position="491"/>
    </location>
</feature>
<dbReference type="PANTHER" id="PTHR32060">
    <property type="entry name" value="TAIL-SPECIFIC PROTEASE"/>
    <property type="match status" value="1"/>
</dbReference>
<evidence type="ECO:0000259" key="2">
    <source>
        <dbReference type="Pfam" id="PF03572"/>
    </source>
</evidence>
<comment type="caution">
    <text evidence="3">The sequence shown here is derived from an EMBL/GenBank/DDBJ whole genome shotgun (WGS) entry which is preliminary data.</text>
</comment>
<dbReference type="EMBL" id="JBBYHY010000001">
    <property type="protein sequence ID" value="MEL3952281.1"/>
    <property type="molecule type" value="Genomic_DNA"/>
</dbReference>
<name>A0ABU9JHG7_9GAMM</name>
<dbReference type="Pfam" id="PF03572">
    <property type="entry name" value="Peptidase_S41"/>
    <property type="match status" value="1"/>
</dbReference>
<accession>A0ABU9JHG7</accession>
<protein>
    <submittedName>
        <fullName evidence="3">S41 family peptidase</fullName>
    </submittedName>
</protein>
<dbReference type="InterPro" id="IPR029045">
    <property type="entry name" value="ClpP/crotonase-like_dom_sf"/>
</dbReference>
<feature type="domain" description="Tail specific protease" evidence="2">
    <location>
        <begin position="175"/>
        <end position="463"/>
    </location>
</feature>
<dbReference type="Gene3D" id="3.90.226.10">
    <property type="entry name" value="2-enoyl-CoA Hydratase, Chain A, domain 1"/>
    <property type="match status" value="1"/>
</dbReference>
<evidence type="ECO:0000313" key="3">
    <source>
        <dbReference type="EMBL" id="MEL3952281.1"/>
    </source>
</evidence>
<dbReference type="SUPFAM" id="SSF52096">
    <property type="entry name" value="ClpP/crotonase"/>
    <property type="match status" value="1"/>
</dbReference>
<reference evidence="3 4" key="1">
    <citation type="submission" date="2024-04" db="EMBL/GenBank/DDBJ databases">
        <title>Bacterial endophytes with biocontrol capabilities against important plant pathogens.</title>
        <authorList>
            <person name="Alayande K.A."/>
        </authorList>
    </citation>
    <scope>NUCLEOTIDE SEQUENCE [LARGE SCALE GENOMIC DNA]</scope>
    <source>
        <strain evidence="3 4">KV22</strain>
    </source>
</reference>
<proteinExistence type="predicted"/>
<dbReference type="PANTHER" id="PTHR32060:SF22">
    <property type="entry name" value="CARBOXYL-TERMINAL-PROCESSING PEPTIDASE 3, CHLOROPLASTIC"/>
    <property type="match status" value="1"/>
</dbReference>
<keyword evidence="4" id="KW-1185">Reference proteome</keyword>
<organism evidence="3 4">
    <name type="scientific">Stenotrophomonas bentonitica</name>
    <dbReference type="NCBI Taxonomy" id="1450134"/>
    <lineage>
        <taxon>Bacteria</taxon>
        <taxon>Pseudomonadati</taxon>
        <taxon>Pseudomonadota</taxon>
        <taxon>Gammaproteobacteria</taxon>
        <taxon>Lysobacterales</taxon>
        <taxon>Lysobacteraceae</taxon>
        <taxon>Stenotrophomonas</taxon>
    </lineage>
</organism>
<dbReference type="Proteomes" id="UP001455088">
    <property type="component" value="Unassembled WGS sequence"/>
</dbReference>
<evidence type="ECO:0000313" key="4">
    <source>
        <dbReference type="Proteomes" id="UP001455088"/>
    </source>
</evidence>
<keyword evidence="1" id="KW-0732">Signal</keyword>